<reference evidence="2 4" key="1">
    <citation type="submission" date="2016-02" db="EMBL/GenBank/DDBJ databases">
        <authorList>
            <person name="Wen L."/>
            <person name="He K."/>
            <person name="Yang H."/>
        </authorList>
    </citation>
    <scope>NUCLEOTIDE SEQUENCE [LARGE SCALE GENOMIC DNA]</scope>
    <source>
        <strain evidence="2 4">MJR8628A</strain>
    </source>
</reference>
<keyword evidence="1" id="KW-0472">Membrane</keyword>
<dbReference type="RefSeq" id="WP_002843947.1">
    <property type="nucleotide sequence ID" value="NZ_CAMPYD010000022.1"/>
</dbReference>
<accession>A0A135YPC5</accession>
<proteinExistence type="predicted"/>
<evidence type="ECO:0000313" key="2">
    <source>
        <dbReference type="EMBL" id="KXI11258.1"/>
    </source>
</evidence>
<dbReference type="PATRIC" id="fig|1261.3.peg.167"/>
<feature type="transmembrane region" description="Helical" evidence="1">
    <location>
        <begin position="12"/>
        <end position="31"/>
    </location>
</feature>
<evidence type="ECO:0000313" key="5">
    <source>
        <dbReference type="Proteomes" id="UP000255101"/>
    </source>
</evidence>
<evidence type="ECO:0000256" key="1">
    <source>
        <dbReference type="SAM" id="Phobius"/>
    </source>
</evidence>
<feature type="transmembrane region" description="Helical" evidence="1">
    <location>
        <begin position="111"/>
        <end position="131"/>
    </location>
</feature>
<reference evidence="3 5" key="2">
    <citation type="submission" date="2018-06" db="EMBL/GenBank/DDBJ databases">
        <authorList>
            <consortium name="Pathogen Informatics"/>
            <person name="Doyle S."/>
        </authorList>
    </citation>
    <scope>NUCLEOTIDE SEQUENCE [LARGE SCALE GENOMIC DNA]</scope>
    <source>
        <strain evidence="3 5">NCTC11460</strain>
    </source>
</reference>
<dbReference type="STRING" id="1261.HMPREF3195_01433"/>
<dbReference type="GeneID" id="79842819"/>
<evidence type="ECO:0000313" key="3">
    <source>
        <dbReference type="EMBL" id="SUB60399.1"/>
    </source>
</evidence>
<dbReference type="Proteomes" id="UP000255101">
    <property type="component" value="Unassembled WGS sequence"/>
</dbReference>
<dbReference type="EMBL" id="UGTB01000004">
    <property type="protein sequence ID" value="SUB60399.1"/>
    <property type="molecule type" value="Genomic_DNA"/>
</dbReference>
<feature type="transmembrane region" description="Helical" evidence="1">
    <location>
        <begin position="88"/>
        <end position="105"/>
    </location>
</feature>
<evidence type="ECO:0000313" key="4">
    <source>
        <dbReference type="Proteomes" id="UP000070326"/>
    </source>
</evidence>
<dbReference type="Proteomes" id="UP000070326">
    <property type="component" value="Unassembled WGS sequence"/>
</dbReference>
<gene>
    <name evidence="2" type="ORF">HMPREF3195_01433</name>
    <name evidence="3" type="ORF">NCTC11460_00303</name>
</gene>
<dbReference type="AlphaFoldDB" id="A0A135YPC5"/>
<keyword evidence="1" id="KW-1133">Transmembrane helix</keyword>
<organism evidence="2 4">
    <name type="scientific">Peptostreptococcus anaerobius</name>
    <dbReference type="NCBI Taxonomy" id="1261"/>
    <lineage>
        <taxon>Bacteria</taxon>
        <taxon>Bacillati</taxon>
        <taxon>Bacillota</taxon>
        <taxon>Clostridia</taxon>
        <taxon>Peptostreptococcales</taxon>
        <taxon>Peptostreptococcaceae</taxon>
        <taxon>Peptostreptococcus</taxon>
    </lineage>
</organism>
<keyword evidence="1" id="KW-0812">Transmembrane</keyword>
<feature type="transmembrane region" description="Helical" evidence="1">
    <location>
        <begin position="43"/>
        <end position="67"/>
    </location>
</feature>
<dbReference type="EMBL" id="LSQZ01000075">
    <property type="protein sequence ID" value="KXI11258.1"/>
    <property type="molecule type" value="Genomic_DNA"/>
</dbReference>
<name>A0A135YPC5_9FIRM</name>
<protein>
    <submittedName>
        <fullName evidence="2">Uncharacterized protein</fullName>
    </submittedName>
</protein>
<sequence length="149" mass="17312">MKWVDHKLDVKGSLLIVLAITSYFILGKGLFEGVLHFLNEDKVWMSGIYVADFVSYLVILAGFYTILRKMDRAPKPKTLEEENHKHQFYRVVILFVILVVLIIYRKLNLKISIYEVKTVFLLAIGIAMVAIDTLTRRVRKKKQILEGEK</sequence>